<dbReference type="Gene3D" id="2.60.120.1440">
    <property type="match status" value="1"/>
</dbReference>
<comment type="caution">
    <text evidence="4">The sequence shown here is derived from an EMBL/GenBank/DDBJ whole genome shotgun (WGS) entry which is preliminary data.</text>
</comment>
<dbReference type="PIRSF" id="PIRSF018266">
    <property type="entry name" value="FecR"/>
    <property type="match status" value="1"/>
</dbReference>
<dbReference type="Gene3D" id="3.55.50.30">
    <property type="match status" value="1"/>
</dbReference>
<dbReference type="EMBL" id="JAEQBW010000004">
    <property type="protein sequence ID" value="MBK6265435.1"/>
    <property type="molecule type" value="Genomic_DNA"/>
</dbReference>
<dbReference type="AlphaFoldDB" id="A0A935C8D3"/>
<accession>A0A935C8D3</accession>
<dbReference type="InterPro" id="IPR006860">
    <property type="entry name" value="FecR"/>
</dbReference>
<evidence type="ECO:0000313" key="5">
    <source>
        <dbReference type="Proteomes" id="UP000611723"/>
    </source>
</evidence>
<dbReference type="Pfam" id="PF04773">
    <property type="entry name" value="FecR"/>
    <property type="match status" value="1"/>
</dbReference>
<reference evidence="4" key="1">
    <citation type="submission" date="2021-01" db="EMBL/GenBank/DDBJ databases">
        <title>Marivirga aurantiaca sp. nov., isolated from intertidal surface sediments.</title>
        <authorList>
            <person name="Zhang M."/>
        </authorList>
    </citation>
    <scope>NUCLEOTIDE SEQUENCE</scope>
    <source>
        <strain evidence="4">S37H4</strain>
    </source>
</reference>
<feature type="domain" description="FecR protein" evidence="2">
    <location>
        <begin position="120"/>
        <end position="209"/>
    </location>
</feature>
<dbReference type="PANTHER" id="PTHR30273">
    <property type="entry name" value="PERIPLASMIC SIGNAL SENSOR AND SIGMA FACTOR ACTIVATOR FECR-RELATED"/>
    <property type="match status" value="1"/>
</dbReference>
<protein>
    <submittedName>
        <fullName evidence="4">DUF4974 domain-containing protein</fullName>
    </submittedName>
</protein>
<sequence length="321" mass="36941">MQHRITDSLLAQYFANEASEKEKQLIEEWLLEDPANKILLAEYKHVWKNTRLTNTPSFDKERVYRKISDGVKLEKQISSRLKNKRILRFAASVILFVGLASAWLLFKNMPPAQLTQTAAYGQKIKFTLPDGSLVYLNSGSELRYPEKFSKDNRTVTLTGEAFFEIKRNEQKPFIISTGPIQTRVLGTSFNINAYQDLKQSVSVVSGKVEVKHENHVVILEKHQQVFLKKGKLEKQPVSPSELSWRKGVLIFKDTPMLEVAEKLEKWYNVKIVLQDKALEKCFFTGQFIKEKLPNVLEVLKETFGINYEITKQQVTLKGKGC</sequence>
<dbReference type="GO" id="GO:0016989">
    <property type="term" value="F:sigma factor antagonist activity"/>
    <property type="evidence" value="ECO:0007669"/>
    <property type="project" value="TreeGrafter"/>
</dbReference>
<keyword evidence="1" id="KW-1133">Transmembrane helix</keyword>
<name>A0A935C8D3_9BACT</name>
<gene>
    <name evidence="4" type="ORF">JKA74_10340</name>
</gene>
<keyword evidence="1" id="KW-0812">Transmembrane</keyword>
<evidence type="ECO:0000259" key="3">
    <source>
        <dbReference type="Pfam" id="PF16344"/>
    </source>
</evidence>
<evidence type="ECO:0000313" key="4">
    <source>
        <dbReference type="EMBL" id="MBK6265435.1"/>
    </source>
</evidence>
<dbReference type="Proteomes" id="UP000611723">
    <property type="component" value="Unassembled WGS sequence"/>
</dbReference>
<dbReference type="InterPro" id="IPR032508">
    <property type="entry name" value="FecR_C"/>
</dbReference>
<dbReference type="RefSeq" id="WP_201431121.1">
    <property type="nucleotide sequence ID" value="NZ_JAEQBW010000004.1"/>
</dbReference>
<evidence type="ECO:0000256" key="1">
    <source>
        <dbReference type="SAM" id="Phobius"/>
    </source>
</evidence>
<dbReference type="Pfam" id="PF16344">
    <property type="entry name" value="FecR_C"/>
    <property type="match status" value="1"/>
</dbReference>
<dbReference type="PANTHER" id="PTHR30273:SF2">
    <property type="entry name" value="PROTEIN FECR"/>
    <property type="match status" value="1"/>
</dbReference>
<evidence type="ECO:0000259" key="2">
    <source>
        <dbReference type="Pfam" id="PF04773"/>
    </source>
</evidence>
<organism evidence="4 5">
    <name type="scientific">Marivirga aurantiaca</name>
    <dbReference type="NCBI Taxonomy" id="2802615"/>
    <lineage>
        <taxon>Bacteria</taxon>
        <taxon>Pseudomonadati</taxon>
        <taxon>Bacteroidota</taxon>
        <taxon>Cytophagia</taxon>
        <taxon>Cytophagales</taxon>
        <taxon>Marivirgaceae</taxon>
        <taxon>Marivirga</taxon>
    </lineage>
</organism>
<proteinExistence type="predicted"/>
<feature type="transmembrane region" description="Helical" evidence="1">
    <location>
        <begin position="86"/>
        <end position="106"/>
    </location>
</feature>
<keyword evidence="5" id="KW-1185">Reference proteome</keyword>
<keyword evidence="1" id="KW-0472">Membrane</keyword>
<feature type="domain" description="Protein FecR C-terminal" evidence="3">
    <location>
        <begin position="249"/>
        <end position="315"/>
    </location>
</feature>
<dbReference type="InterPro" id="IPR012373">
    <property type="entry name" value="Ferrdict_sens_TM"/>
</dbReference>